<gene>
    <name evidence="1" type="ORF">Nepgr_012749</name>
</gene>
<evidence type="ECO:0000313" key="1">
    <source>
        <dbReference type="EMBL" id="GMH10908.1"/>
    </source>
</evidence>
<proteinExistence type="predicted"/>
<organism evidence="1 2">
    <name type="scientific">Nepenthes gracilis</name>
    <name type="common">Slender pitcher plant</name>
    <dbReference type="NCBI Taxonomy" id="150966"/>
    <lineage>
        <taxon>Eukaryota</taxon>
        <taxon>Viridiplantae</taxon>
        <taxon>Streptophyta</taxon>
        <taxon>Embryophyta</taxon>
        <taxon>Tracheophyta</taxon>
        <taxon>Spermatophyta</taxon>
        <taxon>Magnoliopsida</taxon>
        <taxon>eudicotyledons</taxon>
        <taxon>Gunneridae</taxon>
        <taxon>Pentapetalae</taxon>
        <taxon>Caryophyllales</taxon>
        <taxon>Nepenthaceae</taxon>
        <taxon>Nepenthes</taxon>
    </lineage>
</organism>
<accession>A0AAD3SGP4</accession>
<protein>
    <submittedName>
        <fullName evidence="1">Uncharacterized protein</fullName>
    </submittedName>
</protein>
<comment type="caution">
    <text evidence="1">The sequence shown here is derived from an EMBL/GenBank/DDBJ whole genome shotgun (WGS) entry which is preliminary data.</text>
</comment>
<dbReference type="AlphaFoldDB" id="A0AAD3SGP4"/>
<name>A0AAD3SGP4_NEPGR</name>
<keyword evidence="2" id="KW-1185">Reference proteome</keyword>
<sequence>MPKSFSLRFYHGFLKLYYFLTRAKEKEFPIDFFTAVAEKMITKLDEKENERQCRNVRKECEEVMNIQERWTA</sequence>
<dbReference type="EMBL" id="BSYO01000010">
    <property type="protein sequence ID" value="GMH10908.1"/>
    <property type="molecule type" value="Genomic_DNA"/>
</dbReference>
<dbReference type="Proteomes" id="UP001279734">
    <property type="component" value="Unassembled WGS sequence"/>
</dbReference>
<evidence type="ECO:0000313" key="2">
    <source>
        <dbReference type="Proteomes" id="UP001279734"/>
    </source>
</evidence>
<reference evidence="1" key="1">
    <citation type="submission" date="2023-05" db="EMBL/GenBank/DDBJ databases">
        <title>Nepenthes gracilis genome sequencing.</title>
        <authorList>
            <person name="Fukushima K."/>
        </authorList>
    </citation>
    <scope>NUCLEOTIDE SEQUENCE</scope>
    <source>
        <strain evidence="1">SING2019-196</strain>
    </source>
</reference>